<proteinExistence type="predicted"/>
<dbReference type="AlphaFoldDB" id="A0A2I2G3K5"/>
<dbReference type="SUPFAM" id="SSF51735">
    <property type="entry name" value="NAD(P)-binding Rossmann-fold domains"/>
    <property type="match status" value="1"/>
</dbReference>
<dbReference type="GeneID" id="36558710"/>
<evidence type="ECO:0000259" key="2">
    <source>
        <dbReference type="Pfam" id="PF08501"/>
    </source>
</evidence>
<dbReference type="InterPro" id="IPR036291">
    <property type="entry name" value="NAD(P)-bd_dom_sf"/>
</dbReference>
<feature type="domain" description="Xylose isomerase-like TIM barrel" evidence="1">
    <location>
        <begin position="276"/>
        <end position="540"/>
    </location>
</feature>
<dbReference type="InterPro" id="IPR013022">
    <property type="entry name" value="Xyl_isomerase-like_TIM-brl"/>
</dbReference>
<dbReference type="InterPro" id="IPR050312">
    <property type="entry name" value="IolE/XylAMocC-like"/>
</dbReference>
<dbReference type="EMBL" id="MSFO01000006">
    <property type="protein sequence ID" value="PLB47437.1"/>
    <property type="molecule type" value="Genomic_DNA"/>
</dbReference>
<evidence type="ECO:0000313" key="4">
    <source>
        <dbReference type="Proteomes" id="UP000234275"/>
    </source>
</evidence>
<evidence type="ECO:0000313" key="3">
    <source>
        <dbReference type="EMBL" id="PLB47437.1"/>
    </source>
</evidence>
<dbReference type="InterPro" id="IPR013708">
    <property type="entry name" value="Shikimate_DH-bd_N"/>
</dbReference>
<feature type="domain" description="Shikimate dehydrogenase substrate binding N-terminal" evidence="2">
    <location>
        <begin position="12"/>
        <end position="92"/>
    </location>
</feature>
<dbReference type="PANTHER" id="PTHR12110:SF57">
    <property type="entry name" value="DIOXYGENASE, PUTATIVE-RELATED"/>
    <property type="match status" value="1"/>
</dbReference>
<dbReference type="PANTHER" id="PTHR12110">
    <property type="entry name" value="HYDROXYPYRUVATE ISOMERASE"/>
    <property type="match status" value="1"/>
</dbReference>
<dbReference type="OrthoDB" id="5360893at2759"/>
<evidence type="ECO:0000259" key="1">
    <source>
        <dbReference type="Pfam" id="PF01261"/>
    </source>
</evidence>
<dbReference type="Gene3D" id="3.20.20.150">
    <property type="entry name" value="Divalent-metal-dependent TIM barrel enzymes"/>
    <property type="match status" value="1"/>
</dbReference>
<dbReference type="STRING" id="1392250.A0A2I2G3K5"/>
<dbReference type="Proteomes" id="UP000234275">
    <property type="component" value="Unassembled WGS sequence"/>
</dbReference>
<keyword evidence="4" id="KW-1185">Reference proteome</keyword>
<dbReference type="Gene3D" id="3.40.50.720">
    <property type="entry name" value="NAD(P)-binding Rossmann-like Domain"/>
    <property type="match status" value="1"/>
</dbReference>
<dbReference type="VEuPathDB" id="FungiDB:P170DRAFT_449046"/>
<dbReference type="RefSeq" id="XP_024702739.1">
    <property type="nucleotide sequence ID" value="XM_024851011.1"/>
</dbReference>
<reference evidence="3 4" key="1">
    <citation type="submission" date="2016-12" db="EMBL/GenBank/DDBJ databases">
        <title>The genomes of Aspergillus section Nigri reveals drivers in fungal speciation.</title>
        <authorList>
            <consortium name="DOE Joint Genome Institute"/>
            <person name="Vesth T.C."/>
            <person name="Nybo J."/>
            <person name="Theobald S."/>
            <person name="Brandl J."/>
            <person name="Frisvad J.C."/>
            <person name="Nielsen K.F."/>
            <person name="Lyhne E.K."/>
            <person name="Kogle M.E."/>
            <person name="Kuo A."/>
            <person name="Riley R."/>
            <person name="Clum A."/>
            <person name="Nolan M."/>
            <person name="Lipzen A."/>
            <person name="Salamov A."/>
            <person name="Henrissat B."/>
            <person name="Wiebenga A."/>
            <person name="De Vries R.P."/>
            <person name="Grigoriev I.V."/>
            <person name="Mortensen U.H."/>
            <person name="Andersen M.R."/>
            <person name="Baker S.E."/>
        </authorList>
    </citation>
    <scope>NUCLEOTIDE SEQUENCE [LARGE SCALE GENOMIC DNA]</scope>
    <source>
        <strain evidence="3 4">IBT 23096</strain>
    </source>
</reference>
<accession>A0A2I2G3K5</accession>
<dbReference type="Pfam" id="PF01261">
    <property type="entry name" value="AP_endonuc_2"/>
    <property type="match status" value="1"/>
</dbReference>
<dbReference type="Gene3D" id="3.40.50.10860">
    <property type="entry name" value="Leucine Dehydrogenase, chain A, domain 1"/>
    <property type="match status" value="1"/>
</dbReference>
<dbReference type="InterPro" id="IPR036237">
    <property type="entry name" value="Xyl_isomerase-like_sf"/>
</dbReference>
<sequence length="552" mass="61709">MTTTDQRAFAYLVGIGVTHSIAPPMHEFIAQSLGHNWRFIAKECATIEDAMKLFRQPTFAGGVVTMPYKTSIMNHLDGVDEQCLKIGACNNVYRAMDGSLRGANTDWRGIEACLTLSSEEGTGKPAMIIGAGGASRAAVYALYDQLGCNPIYVVNREEEEVATLLRDTELYGADLHIIHLQSVQQTKALGAKPFYIVGTVPDFEPQSSTEIEARNILTEILSAATERGVLLDMCFKPRRTRTLKLGEKYGWKTIFYEDLEYAAKSHGEVNSTTLLAAAKEARELCDAHGLVIIGLQPFLFYEGLKSRQDHAGKIEKLKLWFQIVKVLQTNLIQIPTNFLPPSEISDDVNVIVQDMIEVADLGLKENPPVRFAYENLAWGTYIDSWDAMWEVVRRVDRPNFGCCLDTFNIAGRVWADPASSTGKTPNADGDLEASMKRLVDTVDVKKVFYVQVVDAERMQSPLVEGHPFYAEEQPARMSWSRNARLFLYEQDRGGYLPAVQVARAILKDLGFEGWVSMELFSRSMSDPDPSVPESHAQRGIAAWRKLREELHL</sequence>
<dbReference type="SUPFAM" id="SSF51658">
    <property type="entry name" value="Xylose isomerase-like"/>
    <property type="match status" value="1"/>
</dbReference>
<dbReference type="GO" id="GO:0004764">
    <property type="term" value="F:shikimate 3-dehydrogenase (NADP+) activity"/>
    <property type="evidence" value="ECO:0007669"/>
    <property type="project" value="InterPro"/>
</dbReference>
<dbReference type="Pfam" id="PF08501">
    <property type="entry name" value="Shikimate_dh_N"/>
    <property type="match status" value="1"/>
</dbReference>
<protein>
    <submittedName>
        <fullName evidence="3">3-dehydroshikimate dehydratase</fullName>
    </submittedName>
</protein>
<comment type="caution">
    <text evidence="3">The sequence shown here is derived from an EMBL/GenBank/DDBJ whole genome shotgun (WGS) entry which is preliminary data.</text>
</comment>
<dbReference type="InterPro" id="IPR046346">
    <property type="entry name" value="Aminoacid_DH-like_N_sf"/>
</dbReference>
<dbReference type="SUPFAM" id="SSF53223">
    <property type="entry name" value="Aminoacid dehydrogenase-like, N-terminal domain"/>
    <property type="match status" value="1"/>
</dbReference>
<name>A0A2I2G3K5_9EURO</name>
<dbReference type="SMR" id="A0A2I2G3K5"/>
<gene>
    <name evidence="3" type="ORF">P170DRAFT_449046</name>
</gene>
<organism evidence="3 4">
    <name type="scientific">Aspergillus steynii IBT 23096</name>
    <dbReference type="NCBI Taxonomy" id="1392250"/>
    <lineage>
        <taxon>Eukaryota</taxon>
        <taxon>Fungi</taxon>
        <taxon>Dikarya</taxon>
        <taxon>Ascomycota</taxon>
        <taxon>Pezizomycotina</taxon>
        <taxon>Eurotiomycetes</taxon>
        <taxon>Eurotiomycetidae</taxon>
        <taxon>Eurotiales</taxon>
        <taxon>Aspergillaceae</taxon>
        <taxon>Aspergillus</taxon>
        <taxon>Aspergillus subgen. Circumdati</taxon>
    </lineage>
</organism>